<evidence type="ECO:0000313" key="2">
    <source>
        <dbReference type="Proteomes" id="UP000632377"/>
    </source>
</evidence>
<accession>A0ABS1T7U6</accession>
<gene>
    <name evidence="1" type="ORF">JK636_06550</name>
</gene>
<evidence type="ECO:0000313" key="1">
    <source>
        <dbReference type="EMBL" id="MBL4935416.1"/>
    </source>
</evidence>
<keyword evidence="2" id="KW-1185">Reference proteome</keyword>
<comment type="caution">
    <text evidence="1">The sequence shown here is derived from an EMBL/GenBank/DDBJ whole genome shotgun (WGS) entry which is preliminary data.</text>
</comment>
<sequence length="303" mass="34887">MEKVNDLKIHVNDYIIDIINQEDFKQNIRTLLINEIKNIILFKSEDLIHTDIYITIKSRIKKNITELIKTKNFKDGIYKFIDNNITDLENSNRTLDTIIPAAALNSLKVYIYNHKDDIISSLKDFLNSESIDKKIRLELNNVLNGINPMVSRFINTSNIYTKLKDSINSYLENPSNVMEVINMINSQIDTLTKKKISDFSSSFPTEGRKALINSITEGAIQNILSNNFIDMSMNLIDDKLMFQLSNLKRNTDKLNNDLNNLVTTFMSSYYTSITASDSFKEIISIISNNLIDELLRKPLIELI</sequence>
<name>A0ABS1T7U6_9CLOT</name>
<reference evidence="1 2" key="1">
    <citation type="submission" date="2021-01" db="EMBL/GenBank/DDBJ databases">
        <title>Genome public.</title>
        <authorList>
            <person name="Liu C."/>
            <person name="Sun Q."/>
        </authorList>
    </citation>
    <scope>NUCLEOTIDE SEQUENCE [LARGE SCALE GENOMIC DNA]</scope>
    <source>
        <strain evidence="1 2">YIM B02515</strain>
    </source>
</reference>
<dbReference type="RefSeq" id="WP_202748024.1">
    <property type="nucleotide sequence ID" value="NZ_JAESWC010000002.1"/>
</dbReference>
<dbReference type="EMBL" id="JAESWC010000002">
    <property type="protein sequence ID" value="MBL4935416.1"/>
    <property type="molecule type" value="Genomic_DNA"/>
</dbReference>
<organism evidence="1 2">
    <name type="scientific">Clostridium rhizosphaerae</name>
    <dbReference type="NCBI Taxonomy" id="2803861"/>
    <lineage>
        <taxon>Bacteria</taxon>
        <taxon>Bacillati</taxon>
        <taxon>Bacillota</taxon>
        <taxon>Clostridia</taxon>
        <taxon>Eubacteriales</taxon>
        <taxon>Clostridiaceae</taxon>
        <taxon>Clostridium</taxon>
    </lineage>
</organism>
<protein>
    <submittedName>
        <fullName evidence="1">DUF445 family protein</fullName>
    </submittedName>
</protein>
<proteinExistence type="predicted"/>
<dbReference type="Proteomes" id="UP000632377">
    <property type="component" value="Unassembled WGS sequence"/>
</dbReference>